<dbReference type="InterPro" id="IPR050706">
    <property type="entry name" value="Cyclic-di-GMP_PDE-like"/>
</dbReference>
<dbReference type="InterPro" id="IPR001633">
    <property type="entry name" value="EAL_dom"/>
</dbReference>
<dbReference type="CDD" id="cd01948">
    <property type="entry name" value="EAL"/>
    <property type="match status" value="1"/>
</dbReference>
<protein>
    <submittedName>
        <fullName evidence="3">EAL domain-containing protein</fullName>
    </submittedName>
</protein>
<dbReference type="AlphaFoldDB" id="A0A6L7G677"/>
<dbReference type="SUPFAM" id="SSF141868">
    <property type="entry name" value="EAL domain-like"/>
    <property type="match status" value="1"/>
</dbReference>
<dbReference type="Gene3D" id="3.20.20.450">
    <property type="entry name" value="EAL domain"/>
    <property type="match status" value="1"/>
</dbReference>
<dbReference type="Proteomes" id="UP000477911">
    <property type="component" value="Unassembled WGS sequence"/>
</dbReference>
<comment type="caution">
    <text evidence="3">The sequence shown here is derived from an EMBL/GenBank/DDBJ whole genome shotgun (WGS) entry which is preliminary data.</text>
</comment>
<evidence type="ECO:0000259" key="2">
    <source>
        <dbReference type="PROSITE" id="PS50883"/>
    </source>
</evidence>
<organism evidence="3 4">
    <name type="scientific">Pseudooceanicola albus</name>
    <dbReference type="NCBI Taxonomy" id="2692189"/>
    <lineage>
        <taxon>Bacteria</taxon>
        <taxon>Pseudomonadati</taxon>
        <taxon>Pseudomonadota</taxon>
        <taxon>Alphaproteobacteria</taxon>
        <taxon>Rhodobacterales</taxon>
        <taxon>Paracoccaceae</taxon>
        <taxon>Pseudooceanicola</taxon>
    </lineage>
</organism>
<dbReference type="EMBL" id="WUMU01000007">
    <property type="protein sequence ID" value="MXN18173.1"/>
    <property type="molecule type" value="Genomic_DNA"/>
</dbReference>
<reference evidence="3 4" key="1">
    <citation type="submission" date="2019-12" db="EMBL/GenBank/DDBJ databases">
        <authorList>
            <person name="Li M."/>
        </authorList>
    </citation>
    <scope>NUCLEOTIDE SEQUENCE [LARGE SCALE GENOMIC DNA]</scope>
    <source>
        <strain evidence="3 4">GBMRC 2024</strain>
    </source>
</reference>
<accession>A0A6L7G677</accession>
<name>A0A6L7G677_9RHOB</name>
<gene>
    <name evidence="3" type="ORF">GR170_10025</name>
</gene>
<dbReference type="InterPro" id="IPR035919">
    <property type="entry name" value="EAL_sf"/>
</dbReference>
<dbReference type="Pfam" id="PF00563">
    <property type="entry name" value="EAL"/>
    <property type="match status" value="1"/>
</dbReference>
<evidence type="ECO:0000256" key="1">
    <source>
        <dbReference type="SAM" id="MobiDB-lite"/>
    </source>
</evidence>
<proteinExistence type="predicted"/>
<evidence type="ECO:0000313" key="4">
    <source>
        <dbReference type="Proteomes" id="UP000477911"/>
    </source>
</evidence>
<dbReference type="RefSeq" id="WP_160894215.1">
    <property type="nucleotide sequence ID" value="NZ_WUMU01000007.1"/>
</dbReference>
<sequence length="274" mass="30677">MEHGKAKGAAGPEGLSDPLTQAVRTRDAEVMTHVRAAVDANEMALAFQPIVRAGPEGRVAYYEGLVRIFDPSGRIIPAAEFMAEAEISELGRQIDCIALELGLRTLQAQPHLRLAINMSARSIGYPRWMRTLKRALMRDSTLGDRLILEITEQSAMLVPELVVNFMRDLQRQGISFALDDFGAGYTSFRFLRDFYFDILKIDGGFIRGIADNPDNQVLTRALITIGQQFDMFTVAERVEDSRDAAWLTENGIQYLQGYYFAAPTLYPPWAKRPA</sequence>
<evidence type="ECO:0000313" key="3">
    <source>
        <dbReference type="EMBL" id="MXN18173.1"/>
    </source>
</evidence>
<dbReference type="GO" id="GO:0071111">
    <property type="term" value="F:cyclic-guanylate-specific phosphodiesterase activity"/>
    <property type="evidence" value="ECO:0007669"/>
    <property type="project" value="InterPro"/>
</dbReference>
<dbReference type="PROSITE" id="PS50883">
    <property type="entry name" value="EAL"/>
    <property type="match status" value="1"/>
</dbReference>
<feature type="region of interest" description="Disordered" evidence="1">
    <location>
        <begin position="1"/>
        <end position="21"/>
    </location>
</feature>
<keyword evidence="4" id="KW-1185">Reference proteome</keyword>
<dbReference type="PANTHER" id="PTHR33121">
    <property type="entry name" value="CYCLIC DI-GMP PHOSPHODIESTERASE PDEF"/>
    <property type="match status" value="1"/>
</dbReference>
<dbReference type="PANTHER" id="PTHR33121:SF79">
    <property type="entry name" value="CYCLIC DI-GMP PHOSPHODIESTERASE PDED-RELATED"/>
    <property type="match status" value="1"/>
</dbReference>
<dbReference type="SMART" id="SM00052">
    <property type="entry name" value="EAL"/>
    <property type="match status" value="1"/>
</dbReference>
<feature type="domain" description="EAL" evidence="2">
    <location>
        <begin position="27"/>
        <end position="274"/>
    </location>
</feature>